<name>A0ABT0UDT1_9BACT</name>
<sequence>MGKMNRCAIGVLLLINLIFCPFGFAEEDEWRDPRLLPARPQVQIDSQKYFASPGEEKAILALVDRLSEIDQPDFGFANWMSGSQFAPLPQSDKFYSGIIMIDHQLKTNDVLRQLVALGPKALPILLQRLSDPTPTKLEMEHQGMMGSQWYGREVSLNVARPVEREVKKRFADLFAKEEAFGVGENVPKHVMTIGDICFVIIGQIVNRGYQASRYQPTACRVINSPTHDPEIAEVVRAIWESEDSPQLLWDALLDDLFTDHRGYGQDSAALRLLFYFPDRSSGIIANRIRDLDLTDPSGAGSWQEIQAKNGLDAIEFLEAVRSSDQPLVTDALLDAAKRSETAYYLAASLNANVARADEDAIIEQMRKMLSVAPPVDQGPFGGEKDLLSAAARYYPAQSQELFGLYRNHYTMETLRSCIHALRHPTKQQVWMKEFLASLLDDKTDTGWRYGPDYDRQPIRICDEAAEILATDYLAITAFRYENNPAFMDGQIAKLKRVLSGDKSISFAAAIPPNRPADFPTRKALHTLYLEEHLWPIYSISDRDSIWADGFNESVQIDCQSGEVIQRVPIELPEGNESYVAGGISGRSFSYYGDDGGKLIQRDVRTGRVITNVKTPFHDGVQFDDAVQIRNLGDVTICGVESEWLIACTSDGALHRVSTASGEHRVEHQFPTSKRGMFLSPELLASPRSSKVLIEGLGEDAPFDTTLYLWDQAREKLQTIEKAPSMGWSAFWGTLALNSMNGYCTVWNLDTVQEVELPWRDEPIVSVAANADQSILYLLRNNGAIDVVRVDDGSAVVPLRRLAPAVDSPVRGSLVVCDDGQHLLWHARIDETEQAGVPESTKLVIAVYDTGENPKQTP</sequence>
<dbReference type="RefSeq" id="WP_250933149.1">
    <property type="nucleotide sequence ID" value="NZ_JAMQBK010000108.1"/>
</dbReference>
<dbReference type="InterPro" id="IPR015943">
    <property type="entry name" value="WD40/YVTN_repeat-like_dom_sf"/>
</dbReference>
<proteinExistence type="predicted"/>
<dbReference type="EMBL" id="JAMQBK010000108">
    <property type="protein sequence ID" value="MCM2374889.1"/>
    <property type="molecule type" value="Genomic_DNA"/>
</dbReference>
<reference evidence="1 2" key="1">
    <citation type="journal article" date="2022" name="Syst. Appl. Microbiol.">
        <title>Rhodopirellula aestuarii sp. nov., a novel member of the genus Rhodopirellula isolated from brackish sediments collected in the Tagus River estuary, Portugal.</title>
        <authorList>
            <person name="Vitorino I.R."/>
            <person name="Klimek D."/>
            <person name="Calusinska M."/>
            <person name="Lobo-da-Cunha A."/>
            <person name="Vasconcelos V."/>
            <person name="Lage O.M."/>
        </authorList>
    </citation>
    <scope>NUCLEOTIDE SEQUENCE [LARGE SCALE GENOMIC DNA]</scope>
    <source>
        <strain evidence="1 2">ICT_H3.1</strain>
    </source>
</reference>
<dbReference type="Gene3D" id="2.130.10.10">
    <property type="entry name" value="YVTN repeat-like/Quinoprotein amine dehydrogenase"/>
    <property type="match status" value="1"/>
</dbReference>
<accession>A0ABT0UDT1</accession>
<protein>
    <submittedName>
        <fullName evidence="1">Uncharacterized protein</fullName>
    </submittedName>
</protein>
<evidence type="ECO:0000313" key="2">
    <source>
        <dbReference type="Proteomes" id="UP001202961"/>
    </source>
</evidence>
<keyword evidence="2" id="KW-1185">Reference proteome</keyword>
<comment type="caution">
    <text evidence="1">The sequence shown here is derived from an EMBL/GenBank/DDBJ whole genome shotgun (WGS) entry which is preliminary data.</text>
</comment>
<dbReference type="SUPFAM" id="SSF50998">
    <property type="entry name" value="Quinoprotein alcohol dehydrogenase-like"/>
    <property type="match status" value="1"/>
</dbReference>
<dbReference type="InterPro" id="IPR011047">
    <property type="entry name" value="Quinoprotein_ADH-like_sf"/>
</dbReference>
<gene>
    <name evidence="1" type="ORF">NB063_30065</name>
</gene>
<evidence type="ECO:0000313" key="1">
    <source>
        <dbReference type="EMBL" id="MCM2374889.1"/>
    </source>
</evidence>
<dbReference type="Proteomes" id="UP001202961">
    <property type="component" value="Unassembled WGS sequence"/>
</dbReference>
<organism evidence="1 2">
    <name type="scientific">Aporhodopirellula aestuarii</name>
    <dbReference type="NCBI Taxonomy" id="2950107"/>
    <lineage>
        <taxon>Bacteria</taxon>
        <taxon>Pseudomonadati</taxon>
        <taxon>Planctomycetota</taxon>
        <taxon>Planctomycetia</taxon>
        <taxon>Pirellulales</taxon>
        <taxon>Pirellulaceae</taxon>
        <taxon>Aporhodopirellula</taxon>
    </lineage>
</organism>